<accession>A0A8S3JVQ7</accession>
<feature type="non-terminal residue" evidence="3">
    <location>
        <position position="1"/>
    </location>
</feature>
<organism evidence="3 4">
    <name type="scientific">Rotaria magnacalcarata</name>
    <dbReference type="NCBI Taxonomy" id="392030"/>
    <lineage>
        <taxon>Eukaryota</taxon>
        <taxon>Metazoa</taxon>
        <taxon>Spiralia</taxon>
        <taxon>Gnathifera</taxon>
        <taxon>Rotifera</taxon>
        <taxon>Eurotatoria</taxon>
        <taxon>Bdelloidea</taxon>
        <taxon>Philodinida</taxon>
        <taxon>Philodinidae</taxon>
        <taxon>Rotaria</taxon>
    </lineage>
</organism>
<reference evidence="3" key="1">
    <citation type="submission" date="2021-02" db="EMBL/GenBank/DDBJ databases">
        <authorList>
            <person name="Nowell W R."/>
        </authorList>
    </citation>
    <scope>NUCLEOTIDE SEQUENCE</scope>
</reference>
<dbReference type="Proteomes" id="UP000676336">
    <property type="component" value="Unassembled WGS sequence"/>
</dbReference>
<evidence type="ECO:0000313" key="4">
    <source>
        <dbReference type="Proteomes" id="UP000676336"/>
    </source>
</evidence>
<feature type="domain" description="DNA-dependent protein kinase catalytic subunit CC5" evidence="2">
    <location>
        <begin position="8"/>
        <end position="138"/>
    </location>
</feature>
<dbReference type="Pfam" id="PF19704">
    <property type="entry name" value="DNAPKcs_CC5"/>
    <property type="match status" value="1"/>
</dbReference>
<proteinExistence type="predicted"/>
<comment type="caution">
    <text evidence="3">The sequence shown here is derived from an EMBL/GenBank/DDBJ whole genome shotgun (WGS) entry which is preliminary data.</text>
</comment>
<feature type="compositionally biased region" description="Polar residues" evidence="1">
    <location>
        <begin position="11"/>
        <end position="21"/>
    </location>
</feature>
<evidence type="ECO:0000259" key="2">
    <source>
        <dbReference type="Pfam" id="PF19704"/>
    </source>
</evidence>
<feature type="non-terminal residue" evidence="3">
    <location>
        <position position="140"/>
    </location>
</feature>
<dbReference type="EMBL" id="CAJOBI010350425">
    <property type="protein sequence ID" value="CAF5220834.1"/>
    <property type="molecule type" value="Genomic_DNA"/>
</dbReference>
<dbReference type="AlphaFoldDB" id="A0A8S3JVQ7"/>
<dbReference type="GO" id="GO:0006303">
    <property type="term" value="P:double-strand break repair via nonhomologous end joining"/>
    <property type="evidence" value="ECO:0007669"/>
    <property type="project" value="InterPro"/>
</dbReference>
<evidence type="ECO:0000313" key="3">
    <source>
        <dbReference type="EMBL" id="CAF5220834.1"/>
    </source>
</evidence>
<evidence type="ECO:0000256" key="1">
    <source>
        <dbReference type="SAM" id="MobiDB-lite"/>
    </source>
</evidence>
<sequence length="140" mass="16590">DVDNTNKKPKTNTQSNTQNQYDEQDDDIFRLKRRFLKDSGQLHAAYFARKQNEKKENEKQLLNEIKLKQENQVEKYRTYRIGELPDVQIRYSDIIIPLQALAQYDNHIARLLYASLFTSILNALEDKLSSDEYYTIINTI</sequence>
<protein>
    <recommendedName>
        <fullName evidence="2">DNA-dependent protein kinase catalytic subunit CC5 domain-containing protein</fullName>
    </recommendedName>
</protein>
<gene>
    <name evidence="3" type="ORF">SMN809_LOCUS82074</name>
</gene>
<dbReference type="InterPro" id="IPR045581">
    <property type="entry name" value="DNAPKcs_CC5"/>
</dbReference>
<name>A0A8S3JVQ7_9BILA</name>
<feature type="region of interest" description="Disordered" evidence="1">
    <location>
        <begin position="1"/>
        <end position="25"/>
    </location>
</feature>